<dbReference type="SUPFAM" id="SSF52172">
    <property type="entry name" value="CheY-like"/>
    <property type="match status" value="1"/>
</dbReference>
<evidence type="ECO:0000256" key="1">
    <source>
        <dbReference type="SAM" id="MobiDB-lite"/>
    </source>
</evidence>
<accession>A0A1Q9R7P0</accession>
<evidence type="ECO:0000313" key="3">
    <source>
        <dbReference type="Proteomes" id="UP000186736"/>
    </source>
</evidence>
<name>A0A1Q9R7P0_PSEPU</name>
<organism evidence="2 3">
    <name type="scientific">Pseudomonas putida</name>
    <name type="common">Arthrobacter siderocapsulatus</name>
    <dbReference type="NCBI Taxonomy" id="303"/>
    <lineage>
        <taxon>Bacteria</taxon>
        <taxon>Pseudomonadati</taxon>
        <taxon>Pseudomonadota</taxon>
        <taxon>Gammaproteobacteria</taxon>
        <taxon>Pseudomonadales</taxon>
        <taxon>Pseudomonadaceae</taxon>
        <taxon>Pseudomonas</taxon>
    </lineage>
</organism>
<feature type="region of interest" description="Disordered" evidence="1">
    <location>
        <begin position="134"/>
        <end position="161"/>
    </location>
</feature>
<dbReference type="OrthoDB" id="7028668at2"/>
<dbReference type="InterPro" id="IPR011006">
    <property type="entry name" value="CheY-like_superfamily"/>
</dbReference>
<evidence type="ECO:0000313" key="2">
    <source>
        <dbReference type="EMBL" id="OLS63381.1"/>
    </source>
</evidence>
<feature type="compositionally biased region" description="Polar residues" evidence="1">
    <location>
        <begin position="151"/>
        <end position="161"/>
    </location>
</feature>
<dbReference type="AlphaFoldDB" id="A0A1Q9R7P0"/>
<protein>
    <submittedName>
        <fullName evidence="2">Uncharacterized protein</fullName>
    </submittedName>
</protein>
<proteinExistence type="predicted"/>
<dbReference type="EMBL" id="MKZO01000012">
    <property type="protein sequence ID" value="OLS63381.1"/>
    <property type="molecule type" value="Genomic_DNA"/>
</dbReference>
<sequence length="161" mass="17967">MPDKSLRILLADAHPMQLLQLEKMLNRMGYFRIAPVQSFDDLQHLVQNALLPFNLLIGNIDLASHAGVDLERFCRVNVQIQHALLYESQHLKMPVVPPGQRQAVSISLPKVPDDETLHAFMALVDGPRVIGQLPRPQGKPGLRGSAKRLQNLGQTVFSRPS</sequence>
<dbReference type="Proteomes" id="UP000186736">
    <property type="component" value="Unassembled WGS sequence"/>
</dbReference>
<gene>
    <name evidence="2" type="ORF">PSEMO_15200</name>
</gene>
<comment type="caution">
    <text evidence="2">The sequence shown here is derived from an EMBL/GenBank/DDBJ whole genome shotgun (WGS) entry which is preliminary data.</text>
</comment>
<reference evidence="2 3" key="1">
    <citation type="submission" date="2016-10" db="EMBL/GenBank/DDBJ databases">
        <title>Genome Sequence of Pseudomonas putida GM4FR.</title>
        <authorList>
            <person name="Poehlein A."/>
            <person name="Wemheuer F."/>
            <person name="Hollensteiner J."/>
            <person name="Wemheuer B."/>
        </authorList>
    </citation>
    <scope>NUCLEOTIDE SEQUENCE [LARGE SCALE GENOMIC DNA]</scope>
    <source>
        <strain evidence="2 3">GM4FR</strain>
    </source>
</reference>
<dbReference type="RefSeq" id="WP_075802524.1">
    <property type="nucleotide sequence ID" value="NZ_MKZO01000012.1"/>
</dbReference>